<name>A0ABQ8VJH6_9AGAR</name>
<accession>A0ABQ8VJH6</accession>
<evidence type="ECO:0000313" key="2">
    <source>
        <dbReference type="EMBL" id="KAJ4496537.1"/>
    </source>
</evidence>
<reference evidence="2" key="1">
    <citation type="submission" date="2022-08" db="EMBL/GenBank/DDBJ databases">
        <title>A Global Phylogenomic Analysis of the Shiitake Genus Lentinula.</title>
        <authorList>
            <consortium name="DOE Joint Genome Institute"/>
            <person name="Sierra-Patev S."/>
            <person name="Min B."/>
            <person name="Naranjo-Ortiz M."/>
            <person name="Looney B."/>
            <person name="Konkel Z."/>
            <person name="Slot J.C."/>
            <person name="Sakamoto Y."/>
            <person name="Steenwyk J.L."/>
            <person name="Rokas A."/>
            <person name="Carro J."/>
            <person name="Camarero S."/>
            <person name="Ferreira P."/>
            <person name="Molpeceres G."/>
            <person name="Ruiz-Duenas F.J."/>
            <person name="Serrano A."/>
            <person name="Henrissat B."/>
            <person name="Drula E."/>
            <person name="Hughes K.W."/>
            <person name="Mata J.L."/>
            <person name="Ishikawa N.K."/>
            <person name="Vargas-Isla R."/>
            <person name="Ushijima S."/>
            <person name="Smith C.A."/>
            <person name="Ahrendt S."/>
            <person name="Andreopoulos W."/>
            <person name="He G."/>
            <person name="Labutti K."/>
            <person name="Lipzen A."/>
            <person name="Ng V."/>
            <person name="Riley R."/>
            <person name="Sandor L."/>
            <person name="Barry K."/>
            <person name="Martinez A.T."/>
            <person name="Xiao Y."/>
            <person name="Gibbons J.G."/>
            <person name="Terashima K."/>
            <person name="Grigoriev I.V."/>
            <person name="Hibbett D.S."/>
        </authorList>
    </citation>
    <scope>NUCLEOTIDE SEQUENCE</scope>
    <source>
        <strain evidence="2">RHP3577 ss4</strain>
    </source>
</reference>
<proteinExistence type="predicted"/>
<comment type="caution">
    <text evidence="2">The sequence shown here is derived from an EMBL/GenBank/DDBJ whole genome shotgun (WGS) entry which is preliminary data.</text>
</comment>
<evidence type="ECO:0000256" key="1">
    <source>
        <dbReference type="SAM" id="MobiDB-lite"/>
    </source>
</evidence>
<dbReference type="EMBL" id="JANVFT010000027">
    <property type="protein sequence ID" value="KAJ4496537.1"/>
    <property type="molecule type" value="Genomic_DNA"/>
</dbReference>
<sequence length="169" mass="19796">MALKARFLPCLRMSERRWREEEENTRREEQRKRDAEEQKRQEEEGEKQKKEEEERRLQEEKEVVIQEAKEREERVKSEEENRKAAGMTTSEEDWKEVVKTQGTRLVKATPTLKPTWSSARHAITAKIGQLTNAETINRVTTPSSSIYRPLAKALVLQAETEIEAVCCLL</sequence>
<dbReference type="InterPro" id="IPR038506">
    <property type="entry name" value="GLE1-like_sf"/>
</dbReference>
<protein>
    <submittedName>
        <fullName evidence="2">Uncharacterized protein</fullName>
    </submittedName>
</protein>
<dbReference type="Gene3D" id="1.25.40.510">
    <property type="entry name" value="GLE1-like"/>
    <property type="match status" value="1"/>
</dbReference>
<evidence type="ECO:0000313" key="3">
    <source>
        <dbReference type="Proteomes" id="UP001150217"/>
    </source>
</evidence>
<gene>
    <name evidence="2" type="ORF">C8R41DRAFT_866155</name>
</gene>
<dbReference type="Proteomes" id="UP001150217">
    <property type="component" value="Unassembled WGS sequence"/>
</dbReference>
<feature type="region of interest" description="Disordered" evidence="1">
    <location>
        <begin position="14"/>
        <end position="96"/>
    </location>
</feature>
<organism evidence="2 3">
    <name type="scientific">Lentinula lateritia</name>
    <dbReference type="NCBI Taxonomy" id="40482"/>
    <lineage>
        <taxon>Eukaryota</taxon>
        <taxon>Fungi</taxon>
        <taxon>Dikarya</taxon>
        <taxon>Basidiomycota</taxon>
        <taxon>Agaricomycotina</taxon>
        <taxon>Agaricomycetes</taxon>
        <taxon>Agaricomycetidae</taxon>
        <taxon>Agaricales</taxon>
        <taxon>Marasmiineae</taxon>
        <taxon>Omphalotaceae</taxon>
        <taxon>Lentinula</taxon>
    </lineage>
</organism>
<keyword evidence="3" id="KW-1185">Reference proteome</keyword>
<feature type="compositionally biased region" description="Basic and acidic residues" evidence="1">
    <location>
        <begin position="14"/>
        <end position="83"/>
    </location>
</feature>